<evidence type="ECO:0000313" key="2">
    <source>
        <dbReference type="EMBL" id="KAJ5247180.1"/>
    </source>
</evidence>
<dbReference type="OrthoDB" id="4588567at2759"/>
<dbReference type="EMBL" id="JAPQKS010000002">
    <property type="protein sequence ID" value="KAJ5247180.1"/>
    <property type="molecule type" value="Genomic_DNA"/>
</dbReference>
<sequence>MDQLQSPFSPRPTLRTKKFPVGDTPSPPSSITTSAPPSPTTSTRRHNQVTSPDHLFDLVFHPHTAKEDSDSPRHGLSEPANGVSVLPCAVLRGRSSLMVVRRRPSAVEMALSEEQSRCDCDAIERQGLDLMEPRPIERNAAMGFHHAPGAMSSIGAVGAPQRRSCSGARSSVSSDSRAVQQPRFVMGGYL</sequence>
<proteinExistence type="predicted"/>
<feature type="region of interest" description="Disordered" evidence="1">
    <location>
        <begin position="1"/>
        <end position="51"/>
    </location>
</feature>
<gene>
    <name evidence="2" type="ORF">N7468_002163</name>
</gene>
<evidence type="ECO:0000313" key="3">
    <source>
        <dbReference type="Proteomes" id="UP001150941"/>
    </source>
</evidence>
<dbReference type="AlphaFoldDB" id="A0A9W9TXC2"/>
<evidence type="ECO:0000256" key="1">
    <source>
        <dbReference type="SAM" id="MobiDB-lite"/>
    </source>
</evidence>
<keyword evidence="3" id="KW-1185">Reference proteome</keyword>
<protein>
    <submittedName>
        <fullName evidence="2">Uncharacterized protein</fullName>
    </submittedName>
</protein>
<dbReference type="RefSeq" id="XP_058334601.1">
    <property type="nucleotide sequence ID" value="XM_058471460.1"/>
</dbReference>
<dbReference type="GeneID" id="83198763"/>
<dbReference type="Proteomes" id="UP001150941">
    <property type="component" value="Unassembled WGS sequence"/>
</dbReference>
<comment type="caution">
    <text evidence="2">The sequence shown here is derived from an EMBL/GenBank/DDBJ whole genome shotgun (WGS) entry which is preliminary data.</text>
</comment>
<reference evidence="2" key="1">
    <citation type="submission" date="2022-11" db="EMBL/GenBank/DDBJ databases">
        <authorList>
            <person name="Petersen C."/>
        </authorList>
    </citation>
    <scope>NUCLEOTIDE SEQUENCE</scope>
    <source>
        <strain evidence="2">IBT 19713</strain>
    </source>
</reference>
<organism evidence="2 3">
    <name type="scientific">Penicillium chermesinum</name>
    <dbReference type="NCBI Taxonomy" id="63820"/>
    <lineage>
        <taxon>Eukaryota</taxon>
        <taxon>Fungi</taxon>
        <taxon>Dikarya</taxon>
        <taxon>Ascomycota</taxon>
        <taxon>Pezizomycotina</taxon>
        <taxon>Eurotiomycetes</taxon>
        <taxon>Eurotiomycetidae</taxon>
        <taxon>Eurotiales</taxon>
        <taxon>Aspergillaceae</taxon>
        <taxon>Penicillium</taxon>
    </lineage>
</organism>
<accession>A0A9W9TXC2</accession>
<reference evidence="2" key="2">
    <citation type="journal article" date="2023" name="IMA Fungus">
        <title>Comparative genomic study of the Penicillium genus elucidates a diverse pangenome and 15 lateral gene transfer events.</title>
        <authorList>
            <person name="Petersen C."/>
            <person name="Sorensen T."/>
            <person name="Nielsen M.R."/>
            <person name="Sondergaard T.E."/>
            <person name="Sorensen J.L."/>
            <person name="Fitzpatrick D.A."/>
            <person name="Frisvad J.C."/>
            <person name="Nielsen K.L."/>
        </authorList>
    </citation>
    <scope>NUCLEOTIDE SEQUENCE</scope>
    <source>
        <strain evidence="2">IBT 19713</strain>
    </source>
</reference>
<name>A0A9W9TXC2_9EURO</name>